<feature type="compositionally biased region" description="Low complexity" evidence="1">
    <location>
        <begin position="11"/>
        <end position="24"/>
    </location>
</feature>
<gene>
    <name evidence="2" type="ORF">A4U43_C02F3160</name>
</gene>
<keyword evidence="3" id="KW-1185">Reference proteome</keyword>
<feature type="compositionally biased region" description="Low complexity" evidence="1">
    <location>
        <begin position="121"/>
        <end position="132"/>
    </location>
</feature>
<protein>
    <submittedName>
        <fullName evidence="2">Uncharacterized protein</fullName>
    </submittedName>
</protein>
<feature type="region of interest" description="Disordered" evidence="1">
    <location>
        <begin position="1"/>
        <end position="144"/>
    </location>
</feature>
<evidence type="ECO:0000313" key="2">
    <source>
        <dbReference type="EMBL" id="ONK77106.1"/>
    </source>
</evidence>
<feature type="compositionally biased region" description="Polar residues" evidence="1">
    <location>
        <begin position="80"/>
        <end position="91"/>
    </location>
</feature>
<proteinExistence type="predicted"/>
<dbReference type="Gramene" id="ONK77106">
    <property type="protein sequence ID" value="ONK77106"/>
    <property type="gene ID" value="A4U43_C02F3160"/>
</dbReference>
<feature type="compositionally biased region" description="Pro residues" evidence="1">
    <location>
        <begin position="25"/>
        <end position="36"/>
    </location>
</feature>
<dbReference type="Proteomes" id="UP000243459">
    <property type="component" value="Chromosome 2"/>
</dbReference>
<sequence>MTSTSFRQDQGPLPRAAPLAVPSAASPPPAPCPRGLPPEAWGRAEGPQVRPPGATPGPERGSPRRRRPCGERLRRPAPSNLPQGGQESQATAEGYPTRRRTTREYYPSNNNPWLPPPPALAPRSASGSGARPTSSAAFGCRLDW</sequence>
<reference evidence="3" key="1">
    <citation type="journal article" date="2017" name="Nat. Commun.">
        <title>The asparagus genome sheds light on the origin and evolution of a young Y chromosome.</title>
        <authorList>
            <person name="Harkess A."/>
            <person name="Zhou J."/>
            <person name="Xu C."/>
            <person name="Bowers J.E."/>
            <person name="Van der Hulst R."/>
            <person name="Ayyampalayam S."/>
            <person name="Mercati F."/>
            <person name="Riccardi P."/>
            <person name="McKain M.R."/>
            <person name="Kakrana A."/>
            <person name="Tang H."/>
            <person name="Ray J."/>
            <person name="Groenendijk J."/>
            <person name="Arikit S."/>
            <person name="Mathioni S.M."/>
            <person name="Nakano M."/>
            <person name="Shan H."/>
            <person name="Telgmann-Rauber A."/>
            <person name="Kanno A."/>
            <person name="Yue Z."/>
            <person name="Chen H."/>
            <person name="Li W."/>
            <person name="Chen Y."/>
            <person name="Xu X."/>
            <person name="Zhang Y."/>
            <person name="Luo S."/>
            <person name="Chen H."/>
            <person name="Gao J."/>
            <person name="Mao Z."/>
            <person name="Pires J.C."/>
            <person name="Luo M."/>
            <person name="Kudrna D."/>
            <person name="Wing R.A."/>
            <person name="Meyers B.C."/>
            <person name="Yi K."/>
            <person name="Kong H."/>
            <person name="Lavrijsen P."/>
            <person name="Sunseri F."/>
            <person name="Falavigna A."/>
            <person name="Ye Y."/>
            <person name="Leebens-Mack J.H."/>
            <person name="Chen G."/>
        </authorList>
    </citation>
    <scope>NUCLEOTIDE SEQUENCE [LARGE SCALE GENOMIC DNA]</scope>
    <source>
        <strain evidence="3">cv. DH0086</strain>
    </source>
</reference>
<evidence type="ECO:0000313" key="3">
    <source>
        <dbReference type="Proteomes" id="UP000243459"/>
    </source>
</evidence>
<organism evidence="2 3">
    <name type="scientific">Asparagus officinalis</name>
    <name type="common">Garden asparagus</name>
    <dbReference type="NCBI Taxonomy" id="4686"/>
    <lineage>
        <taxon>Eukaryota</taxon>
        <taxon>Viridiplantae</taxon>
        <taxon>Streptophyta</taxon>
        <taxon>Embryophyta</taxon>
        <taxon>Tracheophyta</taxon>
        <taxon>Spermatophyta</taxon>
        <taxon>Magnoliopsida</taxon>
        <taxon>Liliopsida</taxon>
        <taxon>Asparagales</taxon>
        <taxon>Asparagaceae</taxon>
        <taxon>Asparagoideae</taxon>
        <taxon>Asparagus</taxon>
    </lineage>
</organism>
<dbReference type="AlphaFoldDB" id="A0A5P1FFF7"/>
<evidence type="ECO:0000256" key="1">
    <source>
        <dbReference type="SAM" id="MobiDB-lite"/>
    </source>
</evidence>
<dbReference type="EMBL" id="CM007382">
    <property type="protein sequence ID" value="ONK77106.1"/>
    <property type="molecule type" value="Genomic_DNA"/>
</dbReference>
<name>A0A5P1FFF7_ASPOF</name>
<accession>A0A5P1FFF7</accession>